<accession>A0A0J6FDF9</accession>
<organism evidence="1 2">
    <name type="scientific">Coccidioides posadasii RMSCC 3488</name>
    <dbReference type="NCBI Taxonomy" id="454284"/>
    <lineage>
        <taxon>Eukaryota</taxon>
        <taxon>Fungi</taxon>
        <taxon>Dikarya</taxon>
        <taxon>Ascomycota</taxon>
        <taxon>Pezizomycotina</taxon>
        <taxon>Eurotiomycetes</taxon>
        <taxon>Eurotiomycetidae</taxon>
        <taxon>Onygenales</taxon>
        <taxon>Onygenaceae</taxon>
        <taxon>Coccidioides</taxon>
    </lineage>
</organism>
<dbReference type="Proteomes" id="UP000054567">
    <property type="component" value="Unassembled WGS sequence"/>
</dbReference>
<proteinExistence type="predicted"/>
<name>A0A0J6FDF9_COCPO</name>
<dbReference type="EMBL" id="DS268110">
    <property type="protein sequence ID" value="KMM68343.1"/>
    <property type="molecule type" value="Genomic_DNA"/>
</dbReference>
<evidence type="ECO:0000313" key="2">
    <source>
        <dbReference type="Proteomes" id="UP000054567"/>
    </source>
</evidence>
<reference evidence="2" key="3">
    <citation type="journal article" date="2010" name="Genome Res.">
        <title>Population genomic sequencing of Coccidioides fungi reveals recent hybridization and transposon control.</title>
        <authorList>
            <person name="Neafsey D.E."/>
            <person name="Barker B.M."/>
            <person name="Sharpton T.J."/>
            <person name="Stajich J.E."/>
            <person name="Park D.J."/>
            <person name="Whiston E."/>
            <person name="Hung C.-Y."/>
            <person name="McMahan C."/>
            <person name="White J."/>
            <person name="Sykes S."/>
            <person name="Heiman D."/>
            <person name="Young S."/>
            <person name="Zeng Q."/>
            <person name="Abouelleil A."/>
            <person name="Aftuck L."/>
            <person name="Bessette D."/>
            <person name="Brown A."/>
            <person name="FitzGerald M."/>
            <person name="Lui A."/>
            <person name="Macdonald J.P."/>
            <person name="Priest M."/>
            <person name="Orbach M.J."/>
            <person name="Galgiani J.N."/>
            <person name="Kirkland T.N."/>
            <person name="Cole G.T."/>
            <person name="Birren B.W."/>
            <person name="Henn M.R."/>
            <person name="Taylor J.W."/>
            <person name="Rounsley S.D."/>
        </authorList>
    </citation>
    <scope>NUCLEOTIDE SEQUENCE [LARGE SCALE GENOMIC DNA]</scope>
    <source>
        <strain evidence="2">RMSCC 3488</strain>
    </source>
</reference>
<evidence type="ECO:0000313" key="1">
    <source>
        <dbReference type="EMBL" id="KMM68343.1"/>
    </source>
</evidence>
<gene>
    <name evidence="1" type="ORF">CPAG_04672</name>
</gene>
<reference evidence="2" key="2">
    <citation type="journal article" date="2009" name="Genome Res.">
        <title>Comparative genomic analyses of the human fungal pathogens Coccidioides and their relatives.</title>
        <authorList>
            <person name="Sharpton T.J."/>
            <person name="Stajich J.E."/>
            <person name="Rounsley S.D."/>
            <person name="Gardner M.J."/>
            <person name="Wortman J.R."/>
            <person name="Jordar V.S."/>
            <person name="Maiti R."/>
            <person name="Kodira C.D."/>
            <person name="Neafsey D.E."/>
            <person name="Zeng Q."/>
            <person name="Hung C.-Y."/>
            <person name="McMahan C."/>
            <person name="Muszewska A."/>
            <person name="Grynberg M."/>
            <person name="Mandel M.A."/>
            <person name="Kellner E.M."/>
            <person name="Barker B.M."/>
            <person name="Galgiani J.N."/>
            <person name="Orbach M.J."/>
            <person name="Kirkland T.N."/>
            <person name="Cole G.T."/>
            <person name="Henn M.R."/>
            <person name="Birren B.W."/>
            <person name="Taylor J.W."/>
        </authorList>
    </citation>
    <scope>NUCLEOTIDE SEQUENCE [LARGE SCALE GENOMIC DNA]</scope>
    <source>
        <strain evidence="2">RMSCC 3488</strain>
    </source>
</reference>
<protein>
    <submittedName>
        <fullName evidence="1">Uncharacterized protein</fullName>
    </submittedName>
</protein>
<dbReference type="AlphaFoldDB" id="A0A0J6FDF9"/>
<sequence>MFDEQSSGILLPPSPALWIPQPNTPAECAIICPPVPIAIEQIANRLENAGAAHNKLHHTAHTAKSPHTWAAHLACLPTAPASCSFAVLAYTYAQLSGWQKPEVFTLPSDGITTTSLPPPAGVICRLLLILPKDSHDTPREDIRSSFALSIPPNDVC</sequence>
<reference evidence="1 2" key="1">
    <citation type="submission" date="2007-06" db="EMBL/GenBank/DDBJ databases">
        <title>The Genome Sequence of Coccidioides posadasii RMSCC_3488.</title>
        <authorList>
            <consortium name="Coccidioides Genome Resources Consortium"/>
            <consortium name="The Broad Institute Genome Sequencing Platform"/>
            <person name="Henn M.R."/>
            <person name="Sykes S."/>
            <person name="Young S."/>
            <person name="Jaffe D."/>
            <person name="Berlin A."/>
            <person name="Alvarez P."/>
            <person name="Butler J."/>
            <person name="Gnerre S."/>
            <person name="Grabherr M."/>
            <person name="Mauceli E."/>
            <person name="Brockman W."/>
            <person name="Kodira C."/>
            <person name="Alvarado L."/>
            <person name="Zeng Q."/>
            <person name="Crawford M."/>
            <person name="Antoine C."/>
            <person name="Devon K."/>
            <person name="Galgiani J."/>
            <person name="Orsborn K."/>
            <person name="Lewis M.L."/>
            <person name="Nusbaum C."/>
            <person name="Galagan J."/>
            <person name="Birren B."/>
        </authorList>
    </citation>
    <scope>NUCLEOTIDE SEQUENCE [LARGE SCALE GENOMIC DNA]</scope>
    <source>
        <strain evidence="1 2">RMSCC 3488</strain>
    </source>
</reference>
<dbReference type="VEuPathDB" id="FungiDB:CPAG_04672"/>